<accession>A0A8S1Q0Z1</accession>
<name>A0A8S1Q0Z1_PARPR</name>
<protein>
    <recommendedName>
        <fullName evidence="2">Enoyl-CoA hydratase/isomerase domain-containing protein</fullName>
    </recommendedName>
</protein>
<evidence type="ECO:0000313" key="3">
    <source>
        <dbReference type="EMBL" id="CAD8108871.1"/>
    </source>
</evidence>
<dbReference type="AlphaFoldDB" id="A0A8S1Q0Z1"/>
<evidence type="ECO:0000313" key="4">
    <source>
        <dbReference type="Proteomes" id="UP000688137"/>
    </source>
</evidence>
<dbReference type="Pfam" id="PF16113">
    <property type="entry name" value="ECH_2"/>
    <property type="match status" value="1"/>
</dbReference>
<proteinExistence type="predicted"/>
<dbReference type="PANTHER" id="PTHR43684:SF1">
    <property type="entry name" value="ENOYL-COA DELTA ISOMERASE 2"/>
    <property type="match status" value="1"/>
</dbReference>
<dbReference type="CDD" id="cd06558">
    <property type="entry name" value="crotonase-like"/>
    <property type="match status" value="1"/>
</dbReference>
<sequence>MSQILAPVVEQTTVPDGFILEQNSKTLMVTINRPNQANSFTLGMYLQLIEILKKAAEDDTVDIVLVKGNGKMFSSGNDMKNFSLFTLSTEEQRIQFATELVELIRELNNSILHFPKTLIACCHNGVFGFLFPMLALFDQVFVTEDCYFVAPMIQLGQGHEMFSSYTFPRLFGHSKSYSLMVNGERLLAKDAIECGFAQKMFKTKDEMYNHAQKICQSIEQMDRNSVINGKLLMREALMSELSKAGERELKVNFKIWSQENLLDNVMKHMMRMRSRL</sequence>
<keyword evidence="4" id="KW-1185">Reference proteome</keyword>
<dbReference type="InterPro" id="IPR045004">
    <property type="entry name" value="ECH_dom"/>
</dbReference>
<feature type="domain" description="Enoyl-CoA hydratase/isomerase" evidence="2">
    <location>
        <begin position="28"/>
        <end position="217"/>
    </location>
</feature>
<organism evidence="3 4">
    <name type="scientific">Paramecium primaurelia</name>
    <dbReference type="NCBI Taxonomy" id="5886"/>
    <lineage>
        <taxon>Eukaryota</taxon>
        <taxon>Sar</taxon>
        <taxon>Alveolata</taxon>
        <taxon>Ciliophora</taxon>
        <taxon>Intramacronucleata</taxon>
        <taxon>Oligohymenophorea</taxon>
        <taxon>Peniculida</taxon>
        <taxon>Parameciidae</taxon>
        <taxon>Paramecium</taxon>
    </lineage>
</organism>
<evidence type="ECO:0000256" key="1">
    <source>
        <dbReference type="ARBA" id="ARBA00023235"/>
    </source>
</evidence>
<comment type="caution">
    <text evidence="3">The sequence shown here is derived from an EMBL/GenBank/DDBJ whole genome shotgun (WGS) entry which is preliminary data.</text>
</comment>
<dbReference type="PANTHER" id="PTHR43684">
    <property type="match status" value="1"/>
</dbReference>
<dbReference type="GO" id="GO:0016853">
    <property type="term" value="F:isomerase activity"/>
    <property type="evidence" value="ECO:0007669"/>
    <property type="project" value="UniProtKB-KW"/>
</dbReference>
<dbReference type="Proteomes" id="UP000688137">
    <property type="component" value="Unassembled WGS sequence"/>
</dbReference>
<gene>
    <name evidence="3" type="ORF">PPRIM_AZ9-3.1.T1380099</name>
</gene>
<reference evidence="3" key="1">
    <citation type="submission" date="2021-01" db="EMBL/GenBank/DDBJ databases">
        <authorList>
            <consortium name="Genoscope - CEA"/>
            <person name="William W."/>
        </authorList>
    </citation>
    <scope>NUCLEOTIDE SEQUENCE</scope>
</reference>
<dbReference type="EMBL" id="CAJJDM010000142">
    <property type="protein sequence ID" value="CAD8108871.1"/>
    <property type="molecule type" value="Genomic_DNA"/>
</dbReference>
<dbReference type="OMA" id="VVWPKIR"/>
<evidence type="ECO:0000259" key="2">
    <source>
        <dbReference type="Pfam" id="PF16113"/>
    </source>
</evidence>
<keyword evidence="1" id="KW-0413">Isomerase</keyword>
<dbReference type="InterPro" id="IPR051053">
    <property type="entry name" value="ECH/Chromodomain_protein"/>
</dbReference>